<gene>
    <name evidence="1" type="ORF">BLW93_06465</name>
</gene>
<dbReference type="STRING" id="1914305.BLW93_06465"/>
<dbReference type="Gene3D" id="3.50.50.60">
    <property type="entry name" value="FAD/NAD(P)-binding domain"/>
    <property type="match status" value="1"/>
</dbReference>
<evidence type="ECO:0008006" key="3">
    <source>
        <dbReference type="Google" id="ProtNLM"/>
    </source>
</evidence>
<reference evidence="1 2" key="1">
    <citation type="submission" date="2016-10" db="EMBL/GenBank/DDBJ databases">
        <title>Genome sequence of a sulfur-reducing bacterium Desulfurobacterium indicum K6013.</title>
        <authorList>
            <person name="Cao J."/>
            <person name="Shao Z."/>
            <person name="Alain K."/>
            <person name="Jebbar M."/>
        </authorList>
    </citation>
    <scope>NUCLEOTIDE SEQUENCE [LARGE SCALE GENOMIC DNA]</scope>
    <source>
        <strain evidence="1 2">K6013</strain>
    </source>
</reference>
<protein>
    <recommendedName>
        <fullName evidence="3">FAD-binding domain-containing protein</fullName>
    </recommendedName>
</protein>
<comment type="caution">
    <text evidence="1">The sequence shown here is derived from an EMBL/GenBank/DDBJ whole genome shotgun (WGS) entry which is preliminary data.</text>
</comment>
<dbReference type="EMBL" id="MOEN01000024">
    <property type="protein sequence ID" value="OMH40189.1"/>
    <property type="molecule type" value="Genomic_DNA"/>
</dbReference>
<name>A0A1R1MK98_9BACT</name>
<dbReference type="PANTHER" id="PTHR42685:SF22">
    <property type="entry name" value="CONDITIONED MEDIUM FACTOR RECEPTOR 1"/>
    <property type="match status" value="1"/>
</dbReference>
<dbReference type="AlphaFoldDB" id="A0A1R1MK98"/>
<dbReference type="Proteomes" id="UP000187408">
    <property type="component" value="Unassembled WGS sequence"/>
</dbReference>
<organism evidence="1 2">
    <name type="scientific">Desulfurobacterium indicum</name>
    <dbReference type="NCBI Taxonomy" id="1914305"/>
    <lineage>
        <taxon>Bacteria</taxon>
        <taxon>Pseudomonadati</taxon>
        <taxon>Aquificota</taxon>
        <taxon>Aquificia</taxon>
        <taxon>Desulfurobacteriales</taxon>
        <taxon>Desulfurobacteriaceae</taxon>
        <taxon>Desulfurobacterium</taxon>
    </lineage>
</organism>
<sequence>MTYEIDVESDTKESALVDFSDFKSGYYWIFPKGDFYTTGFGDFSLLKARNLEDINLKFNKKYGIRGKIISKGGAFIPVFDGRLYSGEEGILLTGDAASMVDPFTGEGIYFAALSAKKASQLILEYFDDKVAVAVEYKKFLDSFIAEFKWALFLRRLFFRFRTSMFKVMEISDEIRSVATDIISSNIRYNEAFRKFLKSSIKLPMRFVHVTGFDKKRKRKESKGLSSLDI</sequence>
<dbReference type="SUPFAM" id="SSF51905">
    <property type="entry name" value="FAD/NAD(P)-binding domain"/>
    <property type="match status" value="1"/>
</dbReference>
<evidence type="ECO:0000313" key="1">
    <source>
        <dbReference type="EMBL" id="OMH40189.1"/>
    </source>
</evidence>
<evidence type="ECO:0000313" key="2">
    <source>
        <dbReference type="Proteomes" id="UP000187408"/>
    </source>
</evidence>
<accession>A0A1R1MK98</accession>
<keyword evidence="2" id="KW-1185">Reference proteome</keyword>
<proteinExistence type="predicted"/>
<dbReference type="RefSeq" id="WP_076713283.1">
    <property type="nucleotide sequence ID" value="NZ_MOEN01000024.1"/>
</dbReference>
<dbReference type="PANTHER" id="PTHR42685">
    <property type="entry name" value="GERANYLGERANYL DIPHOSPHATE REDUCTASE"/>
    <property type="match status" value="1"/>
</dbReference>
<dbReference type="InterPro" id="IPR050407">
    <property type="entry name" value="Geranylgeranyl_reductase"/>
</dbReference>
<dbReference type="OrthoDB" id="9806565at2"/>
<dbReference type="InterPro" id="IPR036188">
    <property type="entry name" value="FAD/NAD-bd_sf"/>
</dbReference>